<comment type="caution">
    <text evidence="13">The sequence shown here is derived from an EMBL/GenBank/DDBJ whole genome shotgun (WGS) entry which is preliminary data.</text>
</comment>
<dbReference type="InterPro" id="IPR050762">
    <property type="entry name" value="HD-ZIP_Homeobox_LZ_Class_II"/>
</dbReference>
<feature type="DNA-binding region" description="Homeobox" evidence="8">
    <location>
        <begin position="64"/>
        <end position="123"/>
    </location>
</feature>
<dbReference type="PROSITE" id="PS00027">
    <property type="entry name" value="HOMEOBOX_1"/>
    <property type="match status" value="1"/>
</dbReference>
<feature type="region of interest" description="Disordered" evidence="11">
    <location>
        <begin position="193"/>
        <end position="220"/>
    </location>
</feature>
<sequence length="220" mass="24530">MALTLGLAHDTTVSSNDQKRACRSWEIGINFPEYASALCDDQERTWNEGSSRGSEEELGASGGLARKKLRLSKEESALLEERFKEQSTLTPKQKNELAKQLNLRPRQVEVWFQNRRARTKLKQTEVDCELLKKCCASLTEENRRLQKEVAQLRALKEGPHYMSPHDLGTRIPGTTVTMCAHCECISAHRAAPASSTTTSNSSLHQAPHTSSPKQQPSPSS</sequence>
<dbReference type="PANTHER" id="PTHR45714">
    <property type="entry name" value="HOMEOBOX-LEUCINE ZIPPER PROTEIN HAT14"/>
    <property type="match status" value="1"/>
</dbReference>
<reference evidence="13" key="1">
    <citation type="submission" date="2021-01" db="EMBL/GenBank/DDBJ databases">
        <title>Adiantum capillus-veneris genome.</title>
        <authorList>
            <person name="Fang Y."/>
            <person name="Liao Q."/>
        </authorList>
    </citation>
    <scope>NUCLEOTIDE SEQUENCE</scope>
    <source>
        <strain evidence="13">H3</strain>
        <tissue evidence="13">Leaf</tissue>
    </source>
</reference>
<evidence type="ECO:0000256" key="1">
    <source>
        <dbReference type="ARBA" id="ARBA00004123"/>
    </source>
</evidence>
<dbReference type="InterPro" id="IPR003106">
    <property type="entry name" value="Leu_zip_homeo"/>
</dbReference>
<feature type="compositionally biased region" description="Low complexity" evidence="11">
    <location>
        <begin position="193"/>
        <end position="202"/>
    </location>
</feature>
<name>A0A9D4ZGU1_ADICA</name>
<dbReference type="GO" id="GO:0005634">
    <property type="term" value="C:nucleus"/>
    <property type="evidence" value="ECO:0007669"/>
    <property type="project" value="UniProtKB-SubCell"/>
</dbReference>
<gene>
    <name evidence="13" type="ORF">GOP47_0012791</name>
</gene>
<evidence type="ECO:0000313" key="13">
    <source>
        <dbReference type="EMBL" id="KAI5072685.1"/>
    </source>
</evidence>
<evidence type="ECO:0000256" key="3">
    <source>
        <dbReference type="ARBA" id="ARBA00023015"/>
    </source>
</evidence>
<feature type="domain" description="Homeobox" evidence="12">
    <location>
        <begin position="62"/>
        <end position="122"/>
    </location>
</feature>
<comment type="similarity">
    <text evidence="2">Belongs to the HD-ZIP homeobox family. Class II subfamily.</text>
</comment>
<dbReference type="SUPFAM" id="SSF46689">
    <property type="entry name" value="Homeodomain-like"/>
    <property type="match status" value="1"/>
</dbReference>
<accession>A0A9D4ZGU1</accession>
<dbReference type="AlphaFoldDB" id="A0A9D4ZGU1"/>
<keyword evidence="10" id="KW-0175">Coiled coil</keyword>
<dbReference type="InterPro" id="IPR001356">
    <property type="entry name" value="HD"/>
</dbReference>
<keyword evidence="5 8" id="KW-0371">Homeobox</keyword>
<organism evidence="13 14">
    <name type="scientific">Adiantum capillus-veneris</name>
    <name type="common">Maidenhair fern</name>
    <dbReference type="NCBI Taxonomy" id="13818"/>
    <lineage>
        <taxon>Eukaryota</taxon>
        <taxon>Viridiplantae</taxon>
        <taxon>Streptophyta</taxon>
        <taxon>Embryophyta</taxon>
        <taxon>Tracheophyta</taxon>
        <taxon>Polypodiopsida</taxon>
        <taxon>Polypodiidae</taxon>
        <taxon>Polypodiales</taxon>
        <taxon>Pteridineae</taxon>
        <taxon>Pteridaceae</taxon>
        <taxon>Vittarioideae</taxon>
        <taxon>Adiantum</taxon>
    </lineage>
</organism>
<keyword evidence="4 8" id="KW-0238">DNA-binding</keyword>
<dbReference type="SMART" id="SM00389">
    <property type="entry name" value="HOX"/>
    <property type="match status" value="1"/>
</dbReference>
<dbReference type="CDD" id="cd00086">
    <property type="entry name" value="homeodomain"/>
    <property type="match status" value="1"/>
</dbReference>
<dbReference type="OrthoDB" id="6159439at2759"/>
<proteinExistence type="inferred from homology"/>
<evidence type="ECO:0000256" key="2">
    <source>
        <dbReference type="ARBA" id="ARBA00006074"/>
    </source>
</evidence>
<evidence type="ECO:0000256" key="8">
    <source>
        <dbReference type="PROSITE-ProRule" id="PRU00108"/>
    </source>
</evidence>
<dbReference type="Pfam" id="PF02183">
    <property type="entry name" value="HALZ"/>
    <property type="match status" value="1"/>
</dbReference>
<dbReference type="PANTHER" id="PTHR45714:SF34">
    <property type="entry name" value="HOMEOBOX-LEUCINE ZIPPER PROTEIN HAT9"/>
    <property type="match status" value="1"/>
</dbReference>
<feature type="coiled-coil region" evidence="10">
    <location>
        <begin position="128"/>
        <end position="158"/>
    </location>
</feature>
<keyword evidence="14" id="KW-1185">Reference proteome</keyword>
<dbReference type="GO" id="GO:0043565">
    <property type="term" value="F:sequence-specific DNA binding"/>
    <property type="evidence" value="ECO:0007669"/>
    <property type="project" value="InterPro"/>
</dbReference>
<evidence type="ECO:0000256" key="5">
    <source>
        <dbReference type="ARBA" id="ARBA00023155"/>
    </source>
</evidence>
<dbReference type="SMART" id="SM00340">
    <property type="entry name" value="HALZ"/>
    <property type="match status" value="1"/>
</dbReference>
<feature type="region of interest" description="Disordered" evidence="11">
    <location>
        <begin position="45"/>
        <end position="65"/>
    </location>
</feature>
<dbReference type="InterPro" id="IPR017970">
    <property type="entry name" value="Homeobox_CS"/>
</dbReference>
<keyword evidence="3" id="KW-0805">Transcription regulation</keyword>
<dbReference type="InterPro" id="IPR009057">
    <property type="entry name" value="Homeodomain-like_sf"/>
</dbReference>
<dbReference type="GO" id="GO:0000981">
    <property type="term" value="F:DNA-binding transcription factor activity, RNA polymerase II-specific"/>
    <property type="evidence" value="ECO:0007669"/>
    <property type="project" value="InterPro"/>
</dbReference>
<dbReference type="Pfam" id="PF00046">
    <property type="entry name" value="Homeodomain"/>
    <property type="match status" value="1"/>
</dbReference>
<evidence type="ECO:0000259" key="12">
    <source>
        <dbReference type="PROSITE" id="PS50071"/>
    </source>
</evidence>
<keyword evidence="6" id="KW-0804">Transcription</keyword>
<evidence type="ECO:0000256" key="11">
    <source>
        <dbReference type="SAM" id="MobiDB-lite"/>
    </source>
</evidence>
<dbReference type="EMBL" id="JABFUD020000012">
    <property type="protein sequence ID" value="KAI5072685.1"/>
    <property type="molecule type" value="Genomic_DNA"/>
</dbReference>
<evidence type="ECO:0000313" key="14">
    <source>
        <dbReference type="Proteomes" id="UP000886520"/>
    </source>
</evidence>
<evidence type="ECO:0000256" key="6">
    <source>
        <dbReference type="ARBA" id="ARBA00023163"/>
    </source>
</evidence>
<protein>
    <recommendedName>
        <fullName evidence="12">Homeobox domain-containing protein</fullName>
    </recommendedName>
</protein>
<evidence type="ECO:0000256" key="10">
    <source>
        <dbReference type="SAM" id="Coils"/>
    </source>
</evidence>
<dbReference type="Proteomes" id="UP000886520">
    <property type="component" value="Chromosome 12"/>
</dbReference>
<evidence type="ECO:0000256" key="9">
    <source>
        <dbReference type="RuleBase" id="RU000682"/>
    </source>
</evidence>
<comment type="subcellular location">
    <subcellularLocation>
        <location evidence="1 8 9">Nucleus</location>
    </subcellularLocation>
</comment>
<evidence type="ECO:0000256" key="4">
    <source>
        <dbReference type="ARBA" id="ARBA00023125"/>
    </source>
</evidence>
<dbReference type="PROSITE" id="PS50071">
    <property type="entry name" value="HOMEOBOX_2"/>
    <property type="match status" value="1"/>
</dbReference>
<evidence type="ECO:0000256" key="7">
    <source>
        <dbReference type="ARBA" id="ARBA00023242"/>
    </source>
</evidence>
<keyword evidence="7 8" id="KW-0539">Nucleus</keyword>
<feature type="compositionally biased region" description="Low complexity" evidence="11">
    <location>
        <begin position="210"/>
        <end position="220"/>
    </location>
</feature>
<dbReference type="Gene3D" id="1.10.10.60">
    <property type="entry name" value="Homeodomain-like"/>
    <property type="match status" value="1"/>
</dbReference>